<dbReference type="CDD" id="cd09272">
    <property type="entry name" value="RNase_HI_RT_Ty1"/>
    <property type="match status" value="1"/>
</dbReference>
<dbReference type="Pfam" id="PF07727">
    <property type="entry name" value="RVT_2"/>
    <property type="match status" value="1"/>
</dbReference>
<dbReference type="SUPFAM" id="SSF56672">
    <property type="entry name" value="DNA/RNA polymerases"/>
    <property type="match status" value="1"/>
</dbReference>
<sequence>MVTIITFGLLEWRRTLMDYEIIPLPNNLTMAQIKHHKQRKTKKSKAKVYLYAVVSSTIFTRIMSLRSAKAIWDHLKTEYEGDERIRGMQSRMVEKILVTVPERFEASITTLENTKDLSMITLVELLNALQAQEQRRVMRQDYAIEGALPVKHHVSARNNKNKKGKKHQGSNGEYTTNNKKSKAGNKNEPHPPYQHCGGKSHLESWLIDSGCTNHMTHEQDLFRELRSTNTLKVQFGNGQYITVEGKRTIAISSCSGTKLISDVLYVPEIDQNYKVVFEDKSCLIKDAVGQDIFKVKMREKNFALDPLEDEKIAFPIKENITEVWHKRFGHYHHQGVLQMKSKMMANNLPNLDDHIPNCKACQFGKQNRKPFPKVAQVFWKFKVKVENESGCRVQTLISDNGKEYTSKSFNRFYKEVGIQHQFTTPYTPQQNGVSERWNRYILKMTRCMLHEKNLPKQFWVEATHTIVFLQNKLPTRAVKDQTPSEAWYGYKPFFYFLKIFGCLCFTHMIAMKEKLSMIEKNKTWILIERLRDRRMIRVKRVYSTKLNVDGSINKNKARLVVKGYNQVFGMDYSDTFALVTRLDTIRLLLAVAAQNDWRVYQLDVKSAFLNGYLQEEIYVEQPKGFRINEHLLNLGFAKSLSESTLYVKHNGAGILIISLYVDDLLVIGNHTSLVEKFKLEIMEVFEMMNLGLMTFFLRMEIKQSEQETYFRIMIGCLMYLTVTRPDILNVVSILSQFIHCASEMHLKTAKRVIRYVKGTCDFGIKFMRSKEFELVGFLNSDWGGSIDDMRSTSGYCFTFGSGFFCWCSKKQEIVAQSTIEVEFIAAKTAVNQAIWLRKILNDLNMEQKDSTKILIDNQAAITISHNPVFLGKTKHFNIKLFFLRKVQKDGDVVDVFTKPLQVSKFEILRTKLGVCSS</sequence>
<dbReference type="Pfam" id="PF13976">
    <property type="entry name" value="gag_pre-integrs"/>
    <property type="match status" value="1"/>
</dbReference>
<keyword evidence="1" id="KW-0645">Protease</keyword>
<organism evidence="4">
    <name type="scientific">Vitis vinifera</name>
    <name type="common">Grape</name>
    <dbReference type="NCBI Taxonomy" id="29760"/>
    <lineage>
        <taxon>Eukaryota</taxon>
        <taxon>Viridiplantae</taxon>
        <taxon>Streptophyta</taxon>
        <taxon>Embryophyta</taxon>
        <taxon>Tracheophyta</taxon>
        <taxon>Spermatophyta</taxon>
        <taxon>Magnoliopsida</taxon>
        <taxon>eudicotyledons</taxon>
        <taxon>Gunneridae</taxon>
        <taxon>Pentapetalae</taxon>
        <taxon>rosids</taxon>
        <taxon>Vitales</taxon>
        <taxon>Vitaceae</taxon>
        <taxon>Viteae</taxon>
        <taxon>Vitis</taxon>
    </lineage>
</organism>
<feature type="region of interest" description="Disordered" evidence="2">
    <location>
        <begin position="149"/>
        <end position="190"/>
    </location>
</feature>
<accession>A5CAJ4</accession>
<evidence type="ECO:0000259" key="3">
    <source>
        <dbReference type="PROSITE" id="PS50994"/>
    </source>
</evidence>
<dbReference type="PANTHER" id="PTHR11439">
    <property type="entry name" value="GAG-POL-RELATED RETROTRANSPOSON"/>
    <property type="match status" value="1"/>
</dbReference>
<feature type="compositionally biased region" description="Basic residues" evidence="2">
    <location>
        <begin position="150"/>
        <end position="168"/>
    </location>
</feature>
<evidence type="ECO:0000313" key="4">
    <source>
        <dbReference type="EMBL" id="CAN75483.1"/>
    </source>
</evidence>
<dbReference type="InterPro" id="IPR012337">
    <property type="entry name" value="RNaseH-like_sf"/>
</dbReference>
<dbReference type="Pfam" id="PF14223">
    <property type="entry name" value="Retrotran_gag_2"/>
    <property type="match status" value="1"/>
</dbReference>
<dbReference type="InterPro" id="IPR054722">
    <property type="entry name" value="PolX-like_BBD"/>
</dbReference>
<dbReference type="GO" id="GO:0015074">
    <property type="term" value="P:DNA integration"/>
    <property type="evidence" value="ECO:0007669"/>
    <property type="project" value="InterPro"/>
</dbReference>
<dbReference type="PANTHER" id="PTHR11439:SF503">
    <property type="entry name" value="CYSTEINE-RICH RLK (RECEPTOR-LIKE PROTEIN KINASE) 8"/>
    <property type="match status" value="1"/>
</dbReference>
<proteinExistence type="predicted"/>
<protein>
    <recommendedName>
        <fullName evidence="3">Integrase catalytic domain-containing protein</fullName>
    </recommendedName>
</protein>
<feature type="domain" description="Integrase catalytic" evidence="3">
    <location>
        <begin position="394"/>
        <end position="491"/>
    </location>
</feature>
<keyword evidence="1" id="KW-0378">Hydrolase</keyword>
<dbReference type="InterPro" id="IPR036397">
    <property type="entry name" value="RNaseH_sf"/>
</dbReference>
<dbReference type="GO" id="GO:0003676">
    <property type="term" value="F:nucleic acid binding"/>
    <property type="evidence" value="ECO:0007669"/>
    <property type="project" value="InterPro"/>
</dbReference>
<dbReference type="InterPro" id="IPR013103">
    <property type="entry name" value="RVT_2"/>
</dbReference>
<dbReference type="GO" id="GO:0004190">
    <property type="term" value="F:aspartic-type endopeptidase activity"/>
    <property type="evidence" value="ECO:0007669"/>
    <property type="project" value="UniProtKB-KW"/>
</dbReference>
<dbReference type="EMBL" id="AM488251">
    <property type="protein sequence ID" value="CAN75483.1"/>
    <property type="molecule type" value="Genomic_DNA"/>
</dbReference>
<feature type="compositionally biased region" description="Polar residues" evidence="2">
    <location>
        <begin position="169"/>
        <end position="178"/>
    </location>
</feature>
<dbReference type="AlphaFoldDB" id="A5CAJ4"/>
<dbReference type="Gene3D" id="3.30.420.10">
    <property type="entry name" value="Ribonuclease H-like superfamily/Ribonuclease H"/>
    <property type="match status" value="1"/>
</dbReference>
<keyword evidence="1" id="KW-0064">Aspartyl protease</keyword>
<dbReference type="SUPFAM" id="SSF53098">
    <property type="entry name" value="Ribonuclease H-like"/>
    <property type="match status" value="1"/>
</dbReference>
<evidence type="ECO:0000256" key="1">
    <source>
        <dbReference type="ARBA" id="ARBA00022750"/>
    </source>
</evidence>
<dbReference type="InterPro" id="IPR025724">
    <property type="entry name" value="GAG-pre-integrase_dom"/>
</dbReference>
<evidence type="ECO:0000256" key="2">
    <source>
        <dbReference type="SAM" id="MobiDB-lite"/>
    </source>
</evidence>
<dbReference type="Pfam" id="PF22936">
    <property type="entry name" value="Pol_BBD"/>
    <property type="match status" value="1"/>
</dbReference>
<dbReference type="InterPro" id="IPR001584">
    <property type="entry name" value="Integrase_cat-core"/>
</dbReference>
<name>A5CAJ4_VITVI</name>
<gene>
    <name evidence="4" type="ORF">VITISV_042793</name>
</gene>
<dbReference type="PROSITE" id="PS50994">
    <property type="entry name" value="INTEGRASE"/>
    <property type="match status" value="1"/>
</dbReference>
<dbReference type="InterPro" id="IPR043502">
    <property type="entry name" value="DNA/RNA_pol_sf"/>
</dbReference>
<reference evidence="4" key="1">
    <citation type="journal article" date="2007" name="PLoS ONE">
        <title>The first genome sequence of an elite grapevine cultivar (Pinot noir Vitis vinifera L.): coping with a highly heterozygous genome.</title>
        <authorList>
            <person name="Velasco R."/>
            <person name="Zharkikh A."/>
            <person name="Troggio M."/>
            <person name="Cartwright D.A."/>
            <person name="Cestaro A."/>
            <person name="Pruss D."/>
            <person name="Pindo M."/>
            <person name="FitzGerald L.M."/>
            <person name="Vezzulli S."/>
            <person name="Reid J."/>
            <person name="Malacarne G."/>
            <person name="Iliev D."/>
            <person name="Coppola G."/>
            <person name="Wardell B."/>
            <person name="Micheletti D."/>
            <person name="Macalma T."/>
            <person name="Facci M."/>
            <person name="Mitchell J.T."/>
            <person name="Perazzolli M."/>
            <person name="Eldredge G."/>
            <person name="Gatto P."/>
            <person name="Oyzerski R."/>
            <person name="Moretto M."/>
            <person name="Gutin N."/>
            <person name="Stefanini M."/>
            <person name="Chen Y."/>
            <person name="Segala C."/>
            <person name="Davenport C."/>
            <person name="Dematte L."/>
            <person name="Mraz A."/>
            <person name="Battilana J."/>
            <person name="Stormo K."/>
            <person name="Costa F."/>
            <person name="Tao Q."/>
            <person name="Si-Ammour A."/>
            <person name="Harkins T."/>
            <person name="Lackey A."/>
            <person name="Perbost C."/>
            <person name="Taillon B."/>
            <person name="Stella A."/>
            <person name="Solovyev V."/>
            <person name="Fawcett J.A."/>
            <person name="Sterck L."/>
            <person name="Vandepoele K."/>
            <person name="Grando S.M."/>
            <person name="Toppo S."/>
            <person name="Moser C."/>
            <person name="Lanchbury J."/>
            <person name="Bogden R."/>
            <person name="Skolnick M."/>
            <person name="Sgaramella V."/>
            <person name="Bhatnagar S.K."/>
            <person name="Fontana P."/>
            <person name="Gutin A."/>
            <person name="Van de Peer Y."/>
            <person name="Salamini F."/>
            <person name="Viola R."/>
        </authorList>
    </citation>
    <scope>NUCLEOTIDE SEQUENCE</scope>
</reference>